<accession>C0EHB7</accession>
<name>C0EHB7_9FIRM</name>
<evidence type="ECO:0000256" key="1">
    <source>
        <dbReference type="SAM" id="Phobius"/>
    </source>
</evidence>
<keyword evidence="1" id="KW-1133">Transmembrane helix</keyword>
<evidence type="ECO:0000313" key="3">
    <source>
        <dbReference type="Proteomes" id="UP000003340"/>
    </source>
</evidence>
<protein>
    <submittedName>
        <fullName evidence="2">Uncharacterized protein</fullName>
    </submittedName>
</protein>
<comment type="caution">
    <text evidence="2">The sequence shown here is derived from an EMBL/GenBank/DDBJ whole genome shotgun (WGS) entry which is preliminary data.</text>
</comment>
<keyword evidence="3" id="KW-1185">Reference proteome</keyword>
<gene>
    <name evidence="2" type="ORF">CLOSTMETH_03316</name>
</gene>
<keyword evidence="1" id="KW-0812">Transmembrane</keyword>
<evidence type="ECO:0000313" key="2">
    <source>
        <dbReference type="EMBL" id="EEG29203.1"/>
    </source>
</evidence>
<proteinExistence type="predicted"/>
<dbReference type="EMBL" id="ACEC01000115">
    <property type="protein sequence ID" value="EEG29203.1"/>
    <property type="molecule type" value="Genomic_DNA"/>
</dbReference>
<reference evidence="2 3" key="2">
    <citation type="submission" date="2009-02" db="EMBL/GenBank/DDBJ databases">
        <title>Draft genome sequence of Clostridium methylpentosum (DSM 5476).</title>
        <authorList>
            <person name="Sudarsanam P."/>
            <person name="Ley R."/>
            <person name="Guruge J."/>
            <person name="Turnbaugh P.J."/>
            <person name="Mahowald M."/>
            <person name="Liep D."/>
            <person name="Gordon J."/>
        </authorList>
    </citation>
    <scope>NUCLEOTIDE SEQUENCE [LARGE SCALE GENOMIC DNA]</scope>
    <source>
        <strain evidence="2 3">DSM 5476</strain>
    </source>
</reference>
<keyword evidence="1" id="KW-0472">Membrane</keyword>
<sequence length="43" mass="5009">MSIKPPHFLNIFSTATHFSPLCLILYRIWLQIAIHKGKLRLCS</sequence>
<reference evidence="2 3" key="1">
    <citation type="submission" date="2009-01" db="EMBL/GenBank/DDBJ databases">
        <authorList>
            <person name="Fulton L."/>
            <person name="Clifton S."/>
            <person name="Fulton B."/>
            <person name="Xu J."/>
            <person name="Minx P."/>
            <person name="Pepin K.H."/>
            <person name="Johnson M."/>
            <person name="Bhonagiri V."/>
            <person name="Nash W.E."/>
            <person name="Mardis E.R."/>
            <person name="Wilson R.K."/>
        </authorList>
    </citation>
    <scope>NUCLEOTIDE SEQUENCE [LARGE SCALE GENOMIC DNA]</scope>
    <source>
        <strain evidence="2 3">DSM 5476</strain>
    </source>
</reference>
<organism evidence="2 3">
    <name type="scientific">[Clostridium] methylpentosum DSM 5476</name>
    <dbReference type="NCBI Taxonomy" id="537013"/>
    <lineage>
        <taxon>Bacteria</taxon>
        <taxon>Bacillati</taxon>
        <taxon>Bacillota</taxon>
        <taxon>Clostridia</taxon>
        <taxon>Eubacteriales</taxon>
        <taxon>Oscillospiraceae</taxon>
        <taxon>Oscillospiraceae incertae sedis</taxon>
    </lineage>
</organism>
<dbReference type="HOGENOM" id="CLU_3231841_0_0_9"/>
<dbReference type="STRING" id="537013.CLOSTMETH_03316"/>
<dbReference type="Proteomes" id="UP000003340">
    <property type="component" value="Unassembled WGS sequence"/>
</dbReference>
<dbReference type="AlphaFoldDB" id="C0EHB7"/>
<feature type="transmembrane region" description="Helical" evidence="1">
    <location>
        <begin position="12"/>
        <end position="30"/>
    </location>
</feature>